<sequence length="331" mass="38379">MREELVSVIIPVYNAEQTLHVCLEALRSQTYPNLEFIFINDCSTDGSLALLQHFAESMEDKPSPTIKIVSHAQNQGVASARNTGLDNATGIYVYNVDADDHIEPEAIALMAAAAKKADADIVGFNWFLTFQQNERKMKQPAFRDAWDAVQQMLAGTMRWNLWLFLVRRSLYEEKQIRFQPGMNMGEDLLVMMKLFVHARSVTYLDKHLYHYGQSNTNSLTKTYSDRHIMEVTANINEVDRVLRNSKFATEIGDHLDFLKLNIKLPLLISDKKEQYQRWLAWFPEANAKINKNKALPLRTRLLQELAARRQFWAVKLYYKLVIRLIYGILYK</sequence>
<dbReference type="OrthoDB" id="1114838at2"/>
<protein>
    <submittedName>
        <fullName evidence="4">Glycosyltransferase</fullName>
    </submittedName>
</protein>
<keyword evidence="1" id="KW-0328">Glycosyltransferase</keyword>
<dbReference type="CDD" id="cd00761">
    <property type="entry name" value="Glyco_tranf_GTA_type"/>
    <property type="match status" value="1"/>
</dbReference>
<evidence type="ECO:0000256" key="2">
    <source>
        <dbReference type="ARBA" id="ARBA00022679"/>
    </source>
</evidence>
<name>A0A4U0GMQ2_9SPHI</name>
<evidence type="ECO:0000313" key="4">
    <source>
        <dbReference type="EMBL" id="TJY60135.1"/>
    </source>
</evidence>
<dbReference type="InterPro" id="IPR001173">
    <property type="entry name" value="Glyco_trans_2-like"/>
</dbReference>
<dbReference type="Gene3D" id="3.90.550.10">
    <property type="entry name" value="Spore Coat Polysaccharide Biosynthesis Protein SpsA, Chain A"/>
    <property type="match status" value="1"/>
</dbReference>
<evidence type="ECO:0000313" key="5">
    <source>
        <dbReference type="Proteomes" id="UP000309872"/>
    </source>
</evidence>
<proteinExistence type="predicted"/>
<dbReference type="InterPro" id="IPR029044">
    <property type="entry name" value="Nucleotide-diphossugar_trans"/>
</dbReference>
<evidence type="ECO:0000259" key="3">
    <source>
        <dbReference type="Pfam" id="PF00535"/>
    </source>
</evidence>
<dbReference type="Pfam" id="PF00535">
    <property type="entry name" value="Glycos_transf_2"/>
    <property type="match status" value="1"/>
</dbReference>
<accession>A0A4U0GMQ2</accession>
<evidence type="ECO:0000256" key="1">
    <source>
        <dbReference type="ARBA" id="ARBA00022676"/>
    </source>
</evidence>
<dbReference type="Proteomes" id="UP000309872">
    <property type="component" value="Unassembled WGS sequence"/>
</dbReference>
<dbReference type="EMBL" id="SUKA01000012">
    <property type="protein sequence ID" value="TJY60135.1"/>
    <property type="molecule type" value="Genomic_DNA"/>
</dbReference>
<dbReference type="GO" id="GO:0016758">
    <property type="term" value="F:hexosyltransferase activity"/>
    <property type="evidence" value="ECO:0007669"/>
    <property type="project" value="UniProtKB-ARBA"/>
</dbReference>
<reference evidence="4 5" key="1">
    <citation type="submission" date="2019-04" db="EMBL/GenBank/DDBJ databases">
        <title>Sphingobacterium olei sp. nov., isolated from oil-contaminated soil.</title>
        <authorList>
            <person name="Liu B."/>
        </authorList>
    </citation>
    <scope>NUCLEOTIDE SEQUENCE [LARGE SCALE GENOMIC DNA]</scope>
    <source>
        <strain evidence="4 5">Y3L14</strain>
    </source>
</reference>
<comment type="caution">
    <text evidence="4">The sequence shown here is derived from an EMBL/GenBank/DDBJ whole genome shotgun (WGS) entry which is preliminary data.</text>
</comment>
<dbReference type="AlphaFoldDB" id="A0A4U0GMQ2"/>
<dbReference type="PANTHER" id="PTHR22916:SF51">
    <property type="entry name" value="GLYCOSYLTRANSFERASE EPSH-RELATED"/>
    <property type="match status" value="1"/>
</dbReference>
<gene>
    <name evidence="4" type="ORF">FAZ19_23065</name>
</gene>
<feature type="domain" description="Glycosyltransferase 2-like" evidence="3">
    <location>
        <begin position="7"/>
        <end position="159"/>
    </location>
</feature>
<dbReference type="RefSeq" id="WP_136823140.1">
    <property type="nucleotide sequence ID" value="NZ_BMJX01000012.1"/>
</dbReference>
<keyword evidence="2 4" id="KW-0808">Transferase</keyword>
<dbReference type="PANTHER" id="PTHR22916">
    <property type="entry name" value="GLYCOSYLTRANSFERASE"/>
    <property type="match status" value="1"/>
</dbReference>
<dbReference type="SUPFAM" id="SSF53448">
    <property type="entry name" value="Nucleotide-diphospho-sugar transferases"/>
    <property type="match status" value="1"/>
</dbReference>
<keyword evidence="5" id="KW-1185">Reference proteome</keyword>
<organism evidence="4 5">
    <name type="scientific">Sphingobacterium alkalisoli</name>
    <dbReference type="NCBI Taxonomy" id="1874115"/>
    <lineage>
        <taxon>Bacteria</taxon>
        <taxon>Pseudomonadati</taxon>
        <taxon>Bacteroidota</taxon>
        <taxon>Sphingobacteriia</taxon>
        <taxon>Sphingobacteriales</taxon>
        <taxon>Sphingobacteriaceae</taxon>
        <taxon>Sphingobacterium</taxon>
    </lineage>
</organism>